<dbReference type="AlphaFoldDB" id="A0A975AY61"/>
<proteinExistence type="predicted"/>
<dbReference type="InterPro" id="IPR035919">
    <property type="entry name" value="EAL_sf"/>
</dbReference>
<dbReference type="RefSeq" id="WP_207562036.1">
    <property type="nucleotide sequence ID" value="NZ_CP046072.1"/>
</dbReference>
<keyword evidence="4" id="KW-1185">Reference proteome</keyword>
<dbReference type="InterPro" id="IPR052340">
    <property type="entry name" value="RNase_Y/CdgJ"/>
</dbReference>
<dbReference type="SUPFAM" id="SSF109604">
    <property type="entry name" value="HD-domain/PDEase-like"/>
    <property type="match status" value="1"/>
</dbReference>
<dbReference type="EMBL" id="CP046072">
    <property type="protein sequence ID" value="QSZ40756.1"/>
    <property type="molecule type" value="Genomic_DNA"/>
</dbReference>
<dbReference type="Pfam" id="PF08668">
    <property type="entry name" value="HDOD"/>
    <property type="match status" value="1"/>
</dbReference>
<evidence type="ECO:0000313" key="4">
    <source>
        <dbReference type="Proteomes" id="UP000671852"/>
    </source>
</evidence>
<dbReference type="Proteomes" id="UP000671852">
    <property type="component" value="Chromosome"/>
</dbReference>
<dbReference type="InterPro" id="IPR014408">
    <property type="entry name" value="dGMP_Pdiesterase_EAL/HD-GYP"/>
</dbReference>
<dbReference type="Pfam" id="PF00563">
    <property type="entry name" value="EAL"/>
    <property type="match status" value="1"/>
</dbReference>
<dbReference type="Gene3D" id="1.10.3210.10">
    <property type="entry name" value="Hypothetical protein af1432"/>
    <property type="match status" value="1"/>
</dbReference>
<dbReference type="KEGG" id="saqt:GJV85_01020"/>
<dbReference type="PIRSF" id="PIRSF003180">
    <property type="entry name" value="DiGMPpdiest_YuxH"/>
    <property type="match status" value="1"/>
</dbReference>
<protein>
    <submittedName>
        <fullName evidence="3">EAL domain-containing protein</fullName>
    </submittedName>
</protein>
<dbReference type="SUPFAM" id="SSF141868">
    <property type="entry name" value="EAL domain-like"/>
    <property type="match status" value="1"/>
</dbReference>
<dbReference type="Gene3D" id="3.20.20.450">
    <property type="entry name" value="EAL domain"/>
    <property type="match status" value="1"/>
</dbReference>
<accession>A0A975AY61</accession>
<feature type="domain" description="EAL" evidence="1">
    <location>
        <begin position="1"/>
        <end position="204"/>
    </location>
</feature>
<dbReference type="InterPro" id="IPR001633">
    <property type="entry name" value="EAL_dom"/>
</dbReference>
<feature type="domain" description="HDOD" evidence="2">
    <location>
        <begin position="198"/>
        <end position="392"/>
    </location>
</feature>
<dbReference type="PROSITE" id="PS50883">
    <property type="entry name" value="EAL"/>
    <property type="match status" value="1"/>
</dbReference>
<sequence>MKHISIGRQPILDSDSNLCSYEILYQGSDAAMSRFSTASVINSVLNKFGTHALLGDRRAFVKIDEKFLMHDIIFSIPGEFFVFSILDSVDMNERVVERIEQLYEKGYILSIDNFTLTDNAREKYECVMSKLSFVKLNIMNSTASNITEMVQGLKSCGVTIVADNIDTLELYDKASELGCDWFQGYFFAEPKIIENAKYEPSQMAVLKLYNLLMQDTNIDEITKEFENNHEITVQLLQFINSGAFHFRHKISSVHHILTLVGRIPLAQWLMLMIYSKSVSNSGQSPIMLMVKNRTELMQNILKVVDPKAGSNLLGEAYFVGVISLIDTVFSVKLEDILEQLDISDEVEDAVLNDAGILGEIFALVRDIESFNVASRSRFEKAHGLEMGTIENVIFQSIEDVNKFETPFVA</sequence>
<gene>
    <name evidence="3" type="ORF">GJV85_01020</name>
</gene>
<dbReference type="InterPro" id="IPR013976">
    <property type="entry name" value="HDOD"/>
</dbReference>
<dbReference type="PROSITE" id="PS51833">
    <property type="entry name" value="HDOD"/>
    <property type="match status" value="1"/>
</dbReference>
<evidence type="ECO:0000259" key="2">
    <source>
        <dbReference type="PROSITE" id="PS51833"/>
    </source>
</evidence>
<organism evidence="3 4">
    <name type="scientific">Sulfurimonas aquatica</name>
    <dbReference type="NCBI Taxonomy" id="2672570"/>
    <lineage>
        <taxon>Bacteria</taxon>
        <taxon>Pseudomonadati</taxon>
        <taxon>Campylobacterota</taxon>
        <taxon>Epsilonproteobacteria</taxon>
        <taxon>Campylobacterales</taxon>
        <taxon>Sulfurimonadaceae</taxon>
        <taxon>Sulfurimonas</taxon>
    </lineage>
</organism>
<evidence type="ECO:0000313" key="3">
    <source>
        <dbReference type="EMBL" id="QSZ40756.1"/>
    </source>
</evidence>
<name>A0A975AY61_9BACT</name>
<dbReference type="PANTHER" id="PTHR33525:SF4">
    <property type="entry name" value="CYCLIC DI-GMP PHOSPHODIESTERASE CDGJ"/>
    <property type="match status" value="1"/>
</dbReference>
<evidence type="ECO:0000259" key="1">
    <source>
        <dbReference type="PROSITE" id="PS50883"/>
    </source>
</evidence>
<reference evidence="3" key="2">
    <citation type="submission" date="2021-04" db="EMBL/GenBank/DDBJ databases">
        <title>Isolation and characterization of a novel species of the genus Sulfurimonas.</title>
        <authorList>
            <person name="Fukui M."/>
        </authorList>
    </citation>
    <scope>NUCLEOTIDE SEQUENCE</scope>
    <source>
        <strain evidence="3">H1576</strain>
    </source>
</reference>
<reference evidence="3" key="1">
    <citation type="submission" date="2019-11" db="EMBL/GenBank/DDBJ databases">
        <authorList>
            <person name="Kojima H."/>
        </authorList>
    </citation>
    <scope>NUCLEOTIDE SEQUENCE</scope>
    <source>
        <strain evidence="3">H1576</strain>
    </source>
</reference>
<dbReference type="PANTHER" id="PTHR33525">
    <property type="match status" value="1"/>
</dbReference>